<evidence type="ECO:0000313" key="2">
    <source>
        <dbReference type="Proteomes" id="UP001162029"/>
    </source>
</evidence>
<dbReference type="Proteomes" id="UP001162029">
    <property type="component" value="Unassembled WGS sequence"/>
</dbReference>
<evidence type="ECO:0008006" key="3">
    <source>
        <dbReference type="Google" id="ProtNLM"/>
    </source>
</evidence>
<keyword evidence="2" id="KW-1185">Reference proteome</keyword>
<accession>A0AAV0UJM0</accession>
<sequence length="162" mass="18318">MDPIQFLENVKNFTVEKSFSTWLKKEGYANLRAFLDDESRYQVPQGVDFKNGWTTNCSSAQPIPKNGVFRVSGYLHDGMCTVYIDNKLVSSADNCHDAFPNGAHCIDYSSCNGTCVLSWYWLAERFLKRKYSWQVYKARVHLTTGGKPVDKPTCTPIGASPQ</sequence>
<dbReference type="EMBL" id="CANTFM010001219">
    <property type="protein sequence ID" value="CAI5737099.1"/>
    <property type="molecule type" value="Genomic_DNA"/>
</dbReference>
<proteinExistence type="predicted"/>
<name>A0AAV0UJM0_9STRA</name>
<evidence type="ECO:0000313" key="1">
    <source>
        <dbReference type="EMBL" id="CAI5737099.1"/>
    </source>
</evidence>
<comment type="caution">
    <text evidence="1">The sequence shown here is derived from an EMBL/GenBank/DDBJ whole genome shotgun (WGS) entry which is preliminary data.</text>
</comment>
<reference evidence="1" key="1">
    <citation type="submission" date="2022-12" db="EMBL/GenBank/DDBJ databases">
        <authorList>
            <person name="Webb A."/>
        </authorList>
    </citation>
    <scope>NUCLEOTIDE SEQUENCE</scope>
    <source>
        <strain evidence="1">Pd1</strain>
    </source>
</reference>
<dbReference type="AlphaFoldDB" id="A0AAV0UJM0"/>
<gene>
    <name evidence="1" type="ORF">PDE001_LOCUS6503</name>
</gene>
<organism evidence="1 2">
    <name type="scientific">Peronospora destructor</name>
    <dbReference type="NCBI Taxonomy" id="86335"/>
    <lineage>
        <taxon>Eukaryota</taxon>
        <taxon>Sar</taxon>
        <taxon>Stramenopiles</taxon>
        <taxon>Oomycota</taxon>
        <taxon>Peronosporomycetes</taxon>
        <taxon>Peronosporales</taxon>
        <taxon>Peronosporaceae</taxon>
        <taxon>Peronospora</taxon>
    </lineage>
</organism>
<protein>
    <recommendedName>
        <fullName evidence="3">PA14 domain-containing protein</fullName>
    </recommendedName>
</protein>